<keyword evidence="1" id="KW-0472">Membrane</keyword>
<dbReference type="EMBL" id="BPWL01000005">
    <property type="protein sequence ID" value="GJJ10124.1"/>
    <property type="molecule type" value="Genomic_DNA"/>
</dbReference>
<dbReference type="AlphaFoldDB" id="A0AAV5A673"/>
<evidence type="ECO:0000313" key="2">
    <source>
        <dbReference type="EMBL" id="GJJ10124.1"/>
    </source>
</evidence>
<accession>A0AAV5A673</accession>
<gene>
    <name evidence="2" type="ORF">Clacol_004350</name>
</gene>
<sequence>MLQHYPNVTRTHHHRVKKNETIRTYSECTIITAYLVAYVAVILLDVLAFSAVVRQVWGLWKEKRRLGLHTNNDLVTLFVQQDCRNGLLICLPPSWLSDLFICEFILDLRRWNTTKSLFNLSALEFPDLSLSSQENPVRSTRSSIIANMGGLNDPVAVDNPDREEPNPETARVV</sequence>
<evidence type="ECO:0000313" key="3">
    <source>
        <dbReference type="Proteomes" id="UP001050691"/>
    </source>
</evidence>
<reference evidence="2" key="1">
    <citation type="submission" date="2021-10" db="EMBL/GenBank/DDBJ databases">
        <title>De novo Genome Assembly of Clathrus columnatus (Basidiomycota, Fungi) Using Illumina and Nanopore Sequence Data.</title>
        <authorList>
            <person name="Ogiso-Tanaka E."/>
            <person name="Itagaki H."/>
            <person name="Hosoya T."/>
            <person name="Hosaka K."/>
        </authorList>
    </citation>
    <scope>NUCLEOTIDE SEQUENCE</scope>
    <source>
        <strain evidence="2">MO-923</strain>
    </source>
</reference>
<dbReference type="Proteomes" id="UP001050691">
    <property type="component" value="Unassembled WGS sequence"/>
</dbReference>
<proteinExistence type="predicted"/>
<organism evidence="2 3">
    <name type="scientific">Clathrus columnatus</name>
    <dbReference type="NCBI Taxonomy" id="1419009"/>
    <lineage>
        <taxon>Eukaryota</taxon>
        <taxon>Fungi</taxon>
        <taxon>Dikarya</taxon>
        <taxon>Basidiomycota</taxon>
        <taxon>Agaricomycotina</taxon>
        <taxon>Agaricomycetes</taxon>
        <taxon>Phallomycetidae</taxon>
        <taxon>Phallales</taxon>
        <taxon>Clathraceae</taxon>
        <taxon>Clathrus</taxon>
    </lineage>
</organism>
<keyword evidence="3" id="KW-1185">Reference proteome</keyword>
<keyword evidence="1" id="KW-0812">Transmembrane</keyword>
<feature type="transmembrane region" description="Helical" evidence="1">
    <location>
        <begin position="35"/>
        <end position="57"/>
    </location>
</feature>
<evidence type="ECO:0000256" key="1">
    <source>
        <dbReference type="SAM" id="Phobius"/>
    </source>
</evidence>
<comment type="caution">
    <text evidence="2">The sequence shown here is derived from an EMBL/GenBank/DDBJ whole genome shotgun (WGS) entry which is preliminary data.</text>
</comment>
<keyword evidence="1" id="KW-1133">Transmembrane helix</keyword>
<protein>
    <submittedName>
        <fullName evidence="2">Uncharacterized protein</fullName>
    </submittedName>
</protein>
<name>A0AAV5A673_9AGAM</name>